<dbReference type="InterPro" id="IPR027266">
    <property type="entry name" value="TrmE/GcvT-like"/>
</dbReference>
<evidence type="ECO:0000256" key="6">
    <source>
        <dbReference type="ARBA" id="ARBA00047665"/>
    </source>
</evidence>
<dbReference type="Proteomes" id="UP000267249">
    <property type="component" value="Chromosome"/>
</dbReference>
<dbReference type="SUPFAM" id="SSF103025">
    <property type="entry name" value="Folate-binding domain"/>
    <property type="match status" value="1"/>
</dbReference>
<dbReference type="GO" id="GO:0005960">
    <property type="term" value="C:glycine cleavage complex"/>
    <property type="evidence" value="ECO:0007669"/>
    <property type="project" value="InterPro"/>
</dbReference>
<dbReference type="FunFam" id="2.40.30.110:FF:000003">
    <property type="entry name" value="Aminomethyltransferase"/>
    <property type="match status" value="1"/>
</dbReference>
<proteinExistence type="inferred from homology"/>
<evidence type="ECO:0000256" key="7">
    <source>
        <dbReference type="HAMAP-Rule" id="MF_00259"/>
    </source>
</evidence>
<dbReference type="InterPro" id="IPR006223">
    <property type="entry name" value="GcvT"/>
</dbReference>
<dbReference type="EC" id="2.1.2.10" evidence="2 7"/>
<feature type="domain" description="Aminomethyltransferase C-terminal" evidence="10">
    <location>
        <begin position="289"/>
        <end position="366"/>
    </location>
</feature>
<dbReference type="PANTHER" id="PTHR43757:SF2">
    <property type="entry name" value="AMINOMETHYLTRANSFERASE, MITOCHONDRIAL"/>
    <property type="match status" value="1"/>
</dbReference>
<keyword evidence="4 7" id="KW-0808">Transferase</keyword>
<dbReference type="InterPro" id="IPR022903">
    <property type="entry name" value="GcvT_bac"/>
</dbReference>
<dbReference type="Pfam" id="PF01571">
    <property type="entry name" value="GCV_T"/>
    <property type="match status" value="1"/>
</dbReference>
<dbReference type="EMBL" id="CP030139">
    <property type="protein sequence ID" value="AZB72132.1"/>
    <property type="molecule type" value="Genomic_DNA"/>
</dbReference>
<sequence>MTTIVSAPLLSSPLRAVCVDAGARLTGFAGWELPLQFQGLVQEHLAVRQQVGIFDISHMGKFQLRGSGLREALQRLLPSDLTTLLPGQAQYSVLLNDAGGCLDDLIVYWQGWVDGAEQALLIVNAATTESDRRWLTEHLPPAIALLDLSQELALVAIQGPQAIAALQPFVSCELAELPRFGHTVTSIAGQPAFVARTGYTGEDGCEVMLPPEAAIALWQQLTAADVTPCGLGARDTLRLEAAMPLYGHELDSETTPLEAGLGWVVHLDRNLEFIGRDRLVQAKTEGLRRRLVGLTLPGRNIARHGYPVAIADTTIGIVTSGSWSPTLSQAIALAYVPPALANLGQELWVEIRGKQIPATVVKRPFYRGSQFQ</sequence>
<dbReference type="Pfam" id="PF08669">
    <property type="entry name" value="GCV_T_C"/>
    <property type="match status" value="1"/>
</dbReference>
<dbReference type="Gene3D" id="4.10.1250.10">
    <property type="entry name" value="Aminomethyltransferase fragment"/>
    <property type="match status" value="1"/>
</dbReference>
<comment type="subunit">
    <text evidence="7">The glycine cleavage system is composed of four proteins: P, T, L and H.</text>
</comment>
<dbReference type="AlphaFoldDB" id="A0AAN1QN11"/>
<evidence type="ECO:0000313" key="11">
    <source>
        <dbReference type="EMBL" id="AZB72132.1"/>
    </source>
</evidence>
<comment type="similarity">
    <text evidence="1 7">Belongs to the GcvT family.</text>
</comment>
<dbReference type="GO" id="GO:0008483">
    <property type="term" value="F:transaminase activity"/>
    <property type="evidence" value="ECO:0007669"/>
    <property type="project" value="UniProtKB-KW"/>
</dbReference>
<gene>
    <name evidence="7 11" type="primary">gcvT</name>
    <name evidence="11" type="ORF">DOP62_04795</name>
</gene>
<dbReference type="Gene3D" id="2.40.30.110">
    <property type="entry name" value="Aminomethyltransferase beta-barrel domains"/>
    <property type="match status" value="1"/>
</dbReference>
<accession>A0AAN1QN11</accession>
<feature type="binding site" evidence="8">
    <location>
        <position position="206"/>
    </location>
    <ligand>
        <name>substrate</name>
    </ligand>
</feature>
<evidence type="ECO:0000259" key="10">
    <source>
        <dbReference type="Pfam" id="PF08669"/>
    </source>
</evidence>
<dbReference type="InterPro" id="IPR013977">
    <property type="entry name" value="GcvT_C"/>
</dbReference>
<dbReference type="GO" id="GO:0019464">
    <property type="term" value="P:glycine decarboxylation via glycine cleavage system"/>
    <property type="evidence" value="ECO:0007669"/>
    <property type="project" value="UniProtKB-UniRule"/>
</dbReference>
<evidence type="ECO:0000256" key="2">
    <source>
        <dbReference type="ARBA" id="ARBA00012616"/>
    </source>
</evidence>
<dbReference type="GO" id="GO:0004047">
    <property type="term" value="F:aminomethyltransferase activity"/>
    <property type="evidence" value="ECO:0007669"/>
    <property type="project" value="UniProtKB-UniRule"/>
</dbReference>
<reference evidence="11 12" key="1">
    <citation type="journal article" date="2018" name="Sci. Rep.">
        <title>Genome Features and Biochemical Characteristics of a Robust, Fast Growing and Naturally Transformable Cyanobacterium Synechococcus elongatus PCC 11801 Isolated from India.</title>
        <authorList>
            <person name="Jaiswal D."/>
            <person name="Sengupta A."/>
            <person name="Sohoni S."/>
            <person name="Sengupta S."/>
            <person name="Phadnavis A.G."/>
            <person name="Pakrasi H.B."/>
            <person name="Wangikar P.P."/>
        </authorList>
    </citation>
    <scope>NUCLEOTIDE SEQUENCE [LARGE SCALE GENOMIC DNA]</scope>
    <source>
        <strain evidence="11 12">PCC 11801</strain>
    </source>
</reference>
<evidence type="ECO:0000256" key="5">
    <source>
        <dbReference type="ARBA" id="ARBA00031395"/>
    </source>
</evidence>
<dbReference type="Gene3D" id="3.30.1360.120">
    <property type="entry name" value="Probable tRNA modification gtpase trme, domain 1"/>
    <property type="match status" value="1"/>
</dbReference>
<name>A0AAN1QN11_SYNEL</name>
<evidence type="ECO:0000256" key="1">
    <source>
        <dbReference type="ARBA" id="ARBA00008609"/>
    </source>
</evidence>
<dbReference type="InterPro" id="IPR006222">
    <property type="entry name" value="GCVT_N"/>
</dbReference>
<evidence type="ECO:0000256" key="8">
    <source>
        <dbReference type="PIRSR" id="PIRSR006487-1"/>
    </source>
</evidence>
<dbReference type="SUPFAM" id="SSF101790">
    <property type="entry name" value="Aminomethyltransferase beta-barrel domain"/>
    <property type="match status" value="1"/>
</dbReference>
<dbReference type="NCBIfam" id="NF001567">
    <property type="entry name" value="PRK00389.1"/>
    <property type="match status" value="1"/>
</dbReference>
<dbReference type="HAMAP" id="MF_00259">
    <property type="entry name" value="GcvT"/>
    <property type="match status" value="1"/>
</dbReference>
<evidence type="ECO:0000313" key="12">
    <source>
        <dbReference type="Proteomes" id="UP000267249"/>
    </source>
</evidence>
<comment type="function">
    <text evidence="7">The glycine cleavage system catalyzes the degradation of glycine.</text>
</comment>
<evidence type="ECO:0000259" key="9">
    <source>
        <dbReference type="Pfam" id="PF01571"/>
    </source>
</evidence>
<dbReference type="PIRSF" id="PIRSF006487">
    <property type="entry name" value="GcvT"/>
    <property type="match status" value="1"/>
</dbReference>
<protein>
    <recommendedName>
        <fullName evidence="2 7">Aminomethyltransferase</fullName>
        <ecNumber evidence="2 7">2.1.2.10</ecNumber>
    </recommendedName>
    <alternativeName>
        <fullName evidence="5 7">Glycine cleavage system T protein</fullName>
    </alternativeName>
</protein>
<evidence type="ECO:0000256" key="4">
    <source>
        <dbReference type="ARBA" id="ARBA00022679"/>
    </source>
</evidence>
<dbReference type="FunFam" id="4.10.1250.10:FF:000001">
    <property type="entry name" value="Aminomethyltransferase"/>
    <property type="match status" value="1"/>
</dbReference>
<dbReference type="Gene3D" id="3.30.70.1400">
    <property type="entry name" value="Aminomethyltransferase beta-barrel domains"/>
    <property type="match status" value="1"/>
</dbReference>
<dbReference type="PANTHER" id="PTHR43757">
    <property type="entry name" value="AMINOMETHYLTRANSFERASE"/>
    <property type="match status" value="1"/>
</dbReference>
<evidence type="ECO:0000256" key="3">
    <source>
        <dbReference type="ARBA" id="ARBA00022576"/>
    </source>
</evidence>
<dbReference type="InterPro" id="IPR028896">
    <property type="entry name" value="GcvT/YgfZ/DmdA"/>
</dbReference>
<feature type="domain" description="GCVT N-terminal" evidence="9">
    <location>
        <begin position="17"/>
        <end position="268"/>
    </location>
</feature>
<dbReference type="NCBIfam" id="TIGR00528">
    <property type="entry name" value="gcvT"/>
    <property type="match status" value="1"/>
</dbReference>
<organism evidence="11 12">
    <name type="scientific">Synechococcus elongatus PCC 11801</name>
    <dbReference type="NCBI Taxonomy" id="2219813"/>
    <lineage>
        <taxon>Bacteria</taxon>
        <taxon>Bacillati</taxon>
        <taxon>Cyanobacteriota</taxon>
        <taxon>Cyanophyceae</taxon>
        <taxon>Synechococcales</taxon>
        <taxon>Synechococcaceae</taxon>
        <taxon>Synechococcus</taxon>
    </lineage>
</organism>
<keyword evidence="3 7" id="KW-0032">Aminotransferase</keyword>
<dbReference type="GO" id="GO:0005829">
    <property type="term" value="C:cytosol"/>
    <property type="evidence" value="ECO:0007669"/>
    <property type="project" value="TreeGrafter"/>
</dbReference>
<comment type="catalytic activity">
    <reaction evidence="6 7">
        <text>N(6)-[(R)-S(8)-aminomethyldihydrolipoyl]-L-lysyl-[protein] + (6S)-5,6,7,8-tetrahydrofolate = N(6)-[(R)-dihydrolipoyl]-L-lysyl-[protein] + (6R)-5,10-methylene-5,6,7,8-tetrahydrofolate + NH4(+)</text>
        <dbReference type="Rhea" id="RHEA:16945"/>
        <dbReference type="Rhea" id="RHEA-COMP:10475"/>
        <dbReference type="Rhea" id="RHEA-COMP:10492"/>
        <dbReference type="ChEBI" id="CHEBI:15636"/>
        <dbReference type="ChEBI" id="CHEBI:28938"/>
        <dbReference type="ChEBI" id="CHEBI:57453"/>
        <dbReference type="ChEBI" id="CHEBI:83100"/>
        <dbReference type="ChEBI" id="CHEBI:83143"/>
        <dbReference type="EC" id="2.1.2.10"/>
    </reaction>
</comment>
<dbReference type="InterPro" id="IPR029043">
    <property type="entry name" value="GcvT/YgfZ_C"/>
</dbReference>
<dbReference type="RefSeq" id="WP_208676070.1">
    <property type="nucleotide sequence ID" value="NZ_CP030139.2"/>
</dbReference>